<accession>A0A699Y693</accession>
<gene>
    <name evidence="1" type="ORF">HaLaN_00146</name>
</gene>
<reference evidence="1 2" key="1">
    <citation type="submission" date="2020-02" db="EMBL/GenBank/DDBJ databases">
        <title>Draft genome sequence of Haematococcus lacustris strain NIES-144.</title>
        <authorList>
            <person name="Morimoto D."/>
            <person name="Nakagawa S."/>
            <person name="Yoshida T."/>
            <person name="Sawayama S."/>
        </authorList>
    </citation>
    <scope>NUCLEOTIDE SEQUENCE [LARGE SCALE GENOMIC DNA]</scope>
    <source>
        <strain evidence="1 2">NIES-144</strain>
    </source>
</reference>
<protein>
    <submittedName>
        <fullName evidence="1">Uncharacterized protein</fullName>
    </submittedName>
</protein>
<organism evidence="1 2">
    <name type="scientific">Haematococcus lacustris</name>
    <name type="common">Green alga</name>
    <name type="synonym">Haematococcus pluvialis</name>
    <dbReference type="NCBI Taxonomy" id="44745"/>
    <lineage>
        <taxon>Eukaryota</taxon>
        <taxon>Viridiplantae</taxon>
        <taxon>Chlorophyta</taxon>
        <taxon>core chlorophytes</taxon>
        <taxon>Chlorophyceae</taxon>
        <taxon>CS clade</taxon>
        <taxon>Chlamydomonadales</taxon>
        <taxon>Haematococcaceae</taxon>
        <taxon>Haematococcus</taxon>
    </lineage>
</organism>
<dbReference type="AlphaFoldDB" id="A0A699Y693"/>
<dbReference type="Proteomes" id="UP000485058">
    <property type="component" value="Unassembled WGS sequence"/>
</dbReference>
<comment type="caution">
    <text evidence="1">The sequence shown here is derived from an EMBL/GenBank/DDBJ whole genome shotgun (WGS) entry which is preliminary data.</text>
</comment>
<sequence length="32" mass="3446">MGVRVGGGRQQDIVRFYVAKQQLLAKLQAGTG</sequence>
<proteinExistence type="predicted"/>
<keyword evidence="2" id="KW-1185">Reference proteome</keyword>
<dbReference type="EMBL" id="BLLF01000004">
    <property type="protein sequence ID" value="GFH05647.1"/>
    <property type="molecule type" value="Genomic_DNA"/>
</dbReference>
<evidence type="ECO:0000313" key="1">
    <source>
        <dbReference type="EMBL" id="GFH05647.1"/>
    </source>
</evidence>
<evidence type="ECO:0000313" key="2">
    <source>
        <dbReference type="Proteomes" id="UP000485058"/>
    </source>
</evidence>
<name>A0A699Y693_HAELA</name>